<feature type="transmembrane region" description="Helical" evidence="2">
    <location>
        <begin position="137"/>
        <end position="155"/>
    </location>
</feature>
<feature type="domain" description="Major facilitator superfamily (MFS) profile" evidence="3">
    <location>
        <begin position="10"/>
        <end position="462"/>
    </location>
</feature>
<feature type="transmembrane region" description="Helical" evidence="2">
    <location>
        <begin position="167"/>
        <end position="186"/>
    </location>
</feature>
<feature type="transmembrane region" description="Helical" evidence="2">
    <location>
        <begin position="437"/>
        <end position="461"/>
    </location>
</feature>
<feature type="transmembrane region" description="Helical" evidence="2">
    <location>
        <begin position="78"/>
        <end position="98"/>
    </location>
</feature>
<comment type="caution">
    <text evidence="4">The sequence shown here is derived from an EMBL/GenBank/DDBJ whole genome shotgun (WGS) entry which is preliminary data.</text>
</comment>
<comment type="subcellular location">
    <subcellularLocation>
        <location evidence="1">Membrane</location>
        <topology evidence="1">Multi-pass membrane protein</topology>
    </subcellularLocation>
</comment>
<dbReference type="AlphaFoldDB" id="A0A443SDR9"/>
<keyword evidence="5" id="KW-1185">Reference proteome</keyword>
<organism evidence="4 5">
    <name type="scientific">Leptotrombidium deliense</name>
    <dbReference type="NCBI Taxonomy" id="299467"/>
    <lineage>
        <taxon>Eukaryota</taxon>
        <taxon>Metazoa</taxon>
        <taxon>Ecdysozoa</taxon>
        <taxon>Arthropoda</taxon>
        <taxon>Chelicerata</taxon>
        <taxon>Arachnida</taxon>
        <taxon>Acari</taxon>
        <taxon>Acariformes</taxon>
        <taxon>Trombidiformes</taxon>
        <taxon>Prostigmata</taxon>
        <taxon>Anystina</taxon>
        <taxon>Parasitengona</taxon>
        <taxon>Trombiculoidea</taxon>
        <taxon>Trombiculidae</taxon>
        <taxon>Leptotrombidium</taxon>
    </lineage>
</organism>
<dbReference type="PROSITE" id="PS50850">
    <property type="entry name" value="MFS"/>
    <property type="match status" value="1"/>
</dbReference>
<dbReference type="EMBL" id="NCKV01003486">
    <property type="protein sequence ID" value="RWS25666.1"/>
    <property type="molecule type" value="Genomic_DNA"/>
</dbReference>
<dbReference type="Proteomes" id="UP000288716">
    <property type="component" value="Unassembled WGS sequence"/>
</dbReference>
<proteinExistence type="predicted"/>
<dbReference type="PANTHER" id="PTHR11360:SF303">
    <property type="entry name" value="MAJOR FACILITATOR SUPERFAMILY (MFS) PROFILE DOMAIN-CONTAINING PROTEIN"/>
    <property type="match status" value="1"/>
</dbReference>
<dbReference type="Gene3D" id="1.20.1250.20">
    <property type="entry name" value="MFS general substrate transporter like domains"/>
    <property type="match status" value="1"/>
</dbReference>
<keyword evidence="2" id="KW-1133">Transmembrane helix</keyword>
<dbReference type="STRING" id="299467.A0A443SDR9"/>
<evidence type="ECO:0000313" key="4">
    <source>
        <dbReference type="EMBL" id="RWS25666.1"/>
    </source>
</evidence>
<feature type="transmembrane region" description="Helical" evidence="2">
    <location>
        <begin position="50"/>
        <end position="71"/>
    </location>
</feature>
<dbReference type="GO" id="GO:0008028">
    <property type="term" value="F:monocarboxylic acid transmembrane transporter activity"/>
    <property type="evidence" value="ECO:0007669"/>
    <property type="project" value="TreeGrafter"/>
</dbReference>
<evidence type="ECO:0000259" key="3">
    <source>
        <dbReference type="PROSITE" id="PS50850"/>
    </source>
</evidence>
<dbReference type="GO" id="GO:0016020">
    <property type="term" value="C:membrane"/>
    <property type="evidence" value="ECO:0007669"/>
    <property type="project" value="UniProtKB-SubCell"/>
</dbReference>
<feature type="transmembrane region" description="Helical" evidence="2">
    <location>
        <begin position="380"/>
        <end position="398"/>
    </location>
</feature>
<evidence type="ECO:0000256" key="2">
    <source>
        <dbReference type="SAM" id="Phobius"/>
    </source>
</evidence>
<dbReference type="VEuPathDB" id="VectorBase:LDEU006373"/>
<dbReference type="OrthoDB" id="6499973at2759"/>
<gene>
    <name evidence="4" type="ORF">B4U80_03358</name>
</gene>
<feature type="transmembrane region" description="Helical" evidence="2">
    <location>
        <begin position="12"/>
        <end position="38"/>
    </location>
</feature>
<reference evidence="4 5" key="1">
    <citation type="journal article" date="2018" name="Gigascience">
        <title>Genomes of trombidid mites reveal novel predicted allergens and laterally-transferred genes associated with secondary metabolism.</title>
        <authorList>
            <person name="Dong X."/>
            <person name="Chaisiri K."/>
            <person name="Xia D."/>
            <person name="Armstrong S.D."/>
            <person name="Fang Y."/>
            <person name="Donnelly M.J."/>
            <person name="Kadowaki T."/>
            <person name="McGarry J.W."/>
            <person name="Darby A.C."/>
            <person name="Makepeace B.L."/>
        </authorList>
    </citation>
    <scope>NUCLEOTIDE SEQUENCE [LARGE SCALE GENOMIC DNA]</scope>
    <source>
        <strain evidence="4">UoL-UT</strain>
    </source>
</reference>
<feature type="transmembrane region" description="Helical" evidence="2">
    <location>
        <begin position="311"/>
        <end position="337"/>
    </location>
</feature>
<dbReference type="InterPro" id="IPR011701">
    <property type="entry name" value="MFS"/>
</dbReference>
<dbReference type="SUPFAM" id="SSF103473">
    <property type="entry name" value="MFS general substrate transporter"/>
    <property type="match status" value="1"/>
</dbReference>
<keyword evidence="2" id="KW-0472">Membrane</keyword>
<accession>A0A443SDR9</accession>
<evidence type="ECO:0000256" key="1">
    <source>
        <dbReference type="ARBA" id="ARBA00004141"/>
    </source>
</evidence>
<keyword evidence="2" id="KW-0812">Transmembrane</keyword>
<dbReference type="Pfam" id="PF07690">
    <property type="entry name" value="MFS_1"/>
    <property type="match status" value="1"/>
</dbReference>
<dbReference type="InterPro" id="IPR020846">
    <property type="entry name" value="MFS_dom"/>
</dbReference>
<protein>
    <submittedName>
        <fullName evidence="4">Monocarboxylate transporter 12-like protein</fullName>
    </submittedName>
</protein>
<dbReference type="PANTHER" id="PTHR11360">
    <property type="entry name" value="MONOCARBOXYLATE TRANSPORTER"/>
    <property type="match status" value="1"/>
</dbReference>
<sequence>MRKEHRDRWSWVIAFSCCWINIFIFGVFRSFGVLYLAVMSTFRCSQELASWPFTLASGVASLSALPSAFLTHYYSIRSISFFGVFICSFAISICFFASDVYFIIVFLGIIQGIGIGFSVLLLPVIISEYFDKERAMACGISYSGAAIGSFIFPLLTEWLLEQFGLQGTLLLLGGITCHAFIGVLLLRPIRHTVNKANDETLASNVVREEICSMIDENECSDCKRTQMVALHCDQADRTNGVPSENIFMQQQFNASTVEVATHISINNSIANCGDILFDKQKSYSRNVNNKSFLRTIRTHITNDCVIVKNPYFSFVTVTYIAYCFVYIIYLIILPAFAIERSLTLHEGTLLASLFSFTDLLGRLLPGWLSYKRILTNKSQFVLSMFIMSIAFALTPFVAKSFTSFSVITLVVGFCIGCQMVLPAVVMSEFLGVENTAVAFGFANFISGCFSPIRAILIGNYLH</sequence>
<name>A0A443SDR9_9ACAR</name>
<evidence type="ECO:0000313" key="5">
    <source>
        <dbReference type="Proteomes" id="UP000288716"/>
    </source>
</evidence>
<dbReference type="InterPro" id="IPR050327">
    <property type="entry name" value="Proton-linked_MCT"/>
</dbReference>
<dbReference type="InterPro" id="IPR036259">
    <property type="entry name" value="MFS_trans_sf"/>
</dbReference>
<feature type="transmembrane region" description="Helical" evidence="2">
    <location>
        <begin position="104"/>
        <end position="125"/>
    </location>
</feature>
<feature type="transmembrane region" description="Helical" evidence="2">
    <location>
        <begin position="404"/>
        <end position="425"/>
    </location>
</feature>